<dbReference type="SUPFAM" id="SSF47336">
    <property type="entry name" value="ACP-like"/>
    <property type="match status" value="2"/>
</dbReference>
<keyword evidence="8" id="KW-1185">Reference proteome</keyword>
<dbReference type="FunFam" id="3.30.559.30:FF:000001">
    <property type="entry name" value="Non-ribosomal peptide synthetase"/>
    <property type="match status" value="1"/>
</dbReference>
<feature type="domain" description="Carrier" evidence="6">
    <location>
        <begin position="2024"/>
        <end position="2099"/>
    </location>
</feature>
<dbReference type="InterPro" id="IPR023213">
    <property type="entry name" value="CAT-like_dom_sf"/>
</dbReference>
<evidence type="ECO:0000313" key="7">
    <source>
        <dbReference type="EMBL" id="ASS74069.1"/>
    </source>
</evidence>
<evidence type="ECO:0000256" key="5">
    <source>
        <dbReference type="ARBA" id="ARBA00023194"/>
    </source>
</evidence>
<evidence type="ECO:0000259" key="6">
    <source>
        <dbReference type="PROSITE" id="PS50075"/>
    </source>
</evidence>
<feature type="domain" description="Carrier" evidence="6">
    <location>
        <begin position="972"/>
        <end position="1047"/>
    </location>
</feature>
<dbReference type="FunFam" id="3.40.50.980:FF:000001">
    <property type="entry name" value="Non-ribosomal peptide synthetase"/>
    <property type="match status" value="2"/>
</dbReference>
<dbReference type="InterPro" id="IPR010071">
    <property type="entry name" value="AA_adenyl_dom"/>
</dbReference>
<comment type="similarity">
    <text evidence="2">Belongs to the ATP-dependent AMP-binding enzyme family.</text>
</comment>
<proteinExistence type="inferred from homology"/>
<dbReference type="FunFam" id="3.30.559.10:FF:000012">
    <property type="entry name" value="Non-ribosomal peptide synthetase"/>
    <property type="match status" value="1"/>
</dbReference>
<dbReference type="CDD" id="cd12115">
    <property type="entry name" value="A_NRPS_Sfm_like"/>
    <property type="match status" value="2"/>
</dbReference>
<dbReference type="FunFam" id="3.30.300.30:FF:000010">
    <property type="entry name" value="Enterobactin synthetase component F"/>
    <property type="match status" value="2"/>
</dbReference>
<dbReference type="NCBIfam" id="TIGR01733">
    <property type="entry name" value="AA-adenyl-dom"/>
    <property type="match status" value="2"/>
</dbReference>
<dbReference type="PANTHER" id="PTHR45527:SF1">
    <property type="entry name" value="FATTY ACID SYNTHASE"/>
    <property type="match status" value="1"/>
</dbReference>
<dbReference type="Gene3D" id="3.30.559.30">
    <property type="entry name" value="Nonribosomal peptide synthetase, condensation domain"/>
    <property type="match status" value="2"/>
</dbReference>
<dbReference type="Pfam" id="PF00501">
    <property type="entry name" value="AMP-binding"/>
    <property type="match status" value="2"/>
</dbReference>
<accession>A0A223CXG6</accession>
<name>A0A223CXG6_9BACL</name>
<dbReference type="FunFam" id="1.10.1200.10:FF:000016">
    <property type="entry name" value="Non-ribosomal peptide synthase"/>
    <property type="match status" value="2"/>
</dbReference>
<dbReference type="SUPFAM" id="SSF56801">
    <property type="entry name" value="Acetyl-CoA synthetase-like"/>
    <property type="match status" value="2"/>
</dbReference>
<dbReference type="Pfam" id="PF00550">
    <property type="entry name" value="PP-binding"/>
    <property type="match status" value="2"/>
</dbReference>
<comment type="cofactor">
    <cofactor evidence="1">
        <name>pantetheine 4'-phosphate</name>
        <dbReference type="ChEBI" id="CHEBI:47942"/>
    </cofactor>
</comment>
<dbReference type="SMART" id="SM00823">
    <property type="entry name" value="PKS_PP"/>
    <property type="match status" value="2"/>
</dbReference>
<reference evidence="7 8" key="1">
    <citation type="journal article" date="2015" name="Int. J. Syst. Evol. Microbiol.">
        <title>Tumebacillus algifaecis sp. nov., isolated from decomposing algal scum.</title>
        <authorList>
            <person name="Wu Y.F."/>
            <person name="Zhang B."/>
            <person name="Xing P."/>
            <person name="Wu Q.L."/>
            <person name="Liu S.J."/>
        </authorList>
    </citation>
    <scope>NUCLEOTIDE SEQUENCE [LARGE SCALE GENOMIC DNA]</scope>
    <source>
        <strain evidence="7 8">THMBR28</strain>
    </source>
</reference>
<dbReference type="EMBL" id="CP022657">
    <property type="protein sequence ID" value="ASS74069.1"/>
    <property type="molecule type" value="Genomic_DNA"/>
</dbReference>
<dbReference type="FunFam" id="3.40.50.12780:FF:000012">
    <property type="entry name" value="Non-ribosomal peptide synthetase"/>
    <property type="match status" value="2"/>
</dbReference>
<dbReference type="Gene3D" id="3.30.300.30">
    <property type="match status" value="2"/>
</dbReference>
<dbReference type="InterPro" id="IPR029058">
    <property type="entry name" value="AB_hydrolase_fold"/>
</dbReference>
<dbReference type="GO" id="GO:0072330">
    <property type="term" value="P:monocarboxylic acid biosynthetic process"/>
    <property type="evidence" value="ECO:0007669"/>
    <property type="project" value="UniProtKB-ARBA"/>
</dbReference>
<dbReference type="GO" id="GO:0003824">
    <property type="term" value="F:catalytic activity"/>
    <property type="evidence" value="ECO:0007669"/>
    <property type="project" value="InterPro"/>
</dbReference>
<dbReference type="Gene3D" id="3.30.559.10">
    <property type="entry name" value="Chloramphenicol acetyltransferase-like domain"/>
    <property type="match status" value="2"/>
</dbReference>
<keyword evidence="5" id="KW-0045">Antibiotic biosynthesis</keyword>
<protein>
    <recommendedName>
        <fullName evidence="6">Carrier domain-containing protein</fullName>
    </recommendedName>
</protein>
<dbReference type="GO" id="GO:0031177">
    <property type="term" value="F:phosphopantetheine binding"/>
    <property type="evidence" value="ECO:0007669"/>
    <property type="project" value="InterPro"/>
</dbReference>
<keyword evidence="3" id="KW-0596">Phosphopantetheine</keyword>
<evidence type="ECO:0000256" key="3">
    <source>
        <dbReference type="ARBA" id="ARBA00022450"/>
    </source>
</evidence>
<dbReference type="Gene3D" id="1.10.1200.10">
    <property type="entry name" value="ACP-like"/>
    <property type="match status" value="1"/>
</dbReference>
<organism evidence="7 8">
    <name type="scientific">Tumebacillus algifaecis</name>
    <dbReference type="NCBI Taxonomy" id="1214604"/>
    <lineage>
        <taxon>Bacteria</taxon>
        <taxon>Bacillati</taxon>
        <taxon>Bacillota</taxon>
        <taxon>Bacilli</taxon>
        <taxon>Bacillales</taxon>
        <taxon>Alicyclobacillaceae</taxon>
        <taxon>Tumebacillus</taxon>
    </lineage>
</organism>
<dbReference type="InterPro" id="IPR000873">
    <property type="entry name" value="AMP-dep_synth/lig_dom"/>
</dbReference>
<dbReference type="InterPro" id="IPR025110">
    <property type="entry name" value="AMP-bd_C"/>
</dbReference>
<dbReference type="Gene3D" id="3.40.50.1820">
    <property type="entry name" value="alpha/beta hydrolase"/>
    <property type="match status" value="1"/>
</dbReference>
<dbReference type="FunFam" id="2.30.38.10:FF:000001">
    <property type="entry name" value="Non-ribosomal peptide synthetase PvdI"/>
    <property type="match status" value="2"/>
</dbReference>
<dbReference type="Gene3D" id="2.30.38.10">
    <property type="entry name" value="Luciferase, Domain 3"/>
    <property type="match status" value="2"/>
</dbReference>
<dbReference type="InterPro" id="IPR045851">
    <property type="entry name" value="AMP-bd_C_sf"/>
</dbReference>
<dbReference type="InterPro" id="IPR036736">
    <property type="entry name" value="ACP-like_sf"/>
</dbReference>
<dbReference type="Pfam" id="PF00668">
    <property type="entry name" value="Condensation"/>
    <property type="match status" value="2"/>
</dbReference>
<dbReference type="GO" id="GO:0044550">
    <property type="term" value="P:secondary metabolite biosynthetic process"/>
    <property type="evidence" value="ECO:0007669"/>
    <property type="project" value="UniProtKB-ARBA"/>
</dbReference>
<dbReference type="PROSITE" id="PS00455">
    <property type="entry name" value="AMP_BINDING"/>
    <property type="match status" value="2"/>
</dbReference>
<dbReference type="KEGG" id="tab:CIG75_03100"/>
<dbReference type="SUPFAM" id="SSF52777">
    <property type="entry name" value="CoA-dependent acyltransferases"/>
    <property type="match status" value="4"/>
</dbReference>
<dbReference type="PROSITE" id="PS00012">
    <property type="entry name" value="PHOSPHOPANTETHEINE"/>
    <property type="match status" value="2"/>
</dbReference>
<dbReference type="GO" id="GO:0017000">
    <property type="term" value="P:antibiotic biosynthetic process"/>
    <property type="evidence" value="ECO:0007669"/>
    <property type="project" value="UniProtKB-KW"/>
</dbReference>
<dbReference type="InterPro" id="IPR020845">
    <property type="entry name" value="AMP-binding_CS"/>
</dbReference>
<dbReference type="PANTHER" id="PTHR45527">
    <property type="entry name" value="NONRIBOSOMAL PEPTIDE SYNTHETASE"/>
    <property type="match status" value="1"/>
</dbReference>
<gene>
    <name evidence="7" type="ORF">CIG75_03100</name>
</gene>
<dbReference type="GO" id="GO:0008610">
    <property type="term" value="P:lipid biosynthetic process"/>
    <property type="evidence" value="ECO:0007669"/>
    <property type="project" value="UniProtKB-ARBA"/>
</dbReference>
<dbReference type="GO" id="GO:0043041">
    <property type="term" value="P:amino acid activation for nonribosomal peptide biosynthetic process"/>
    <property type="evidence" value="ECO:0007669"/>
    <property type="project" value="TreeGrafter"/>
</dbReference>
<dbReference type="Pfam" id="PF13193">
    <property type="entry name" value="AMP-binding_C"/>
    <property type="match status" value="2"/>
</dbReference>
<dbReference type="NCBIfam" id="NF003417">
    <property type="entry name" value="PRK04813.1"/>
    <property type="match status" value="2"/>
</dbReference>
<dbReference type="CDD" id="cd19531">
    <property type="entry name" value="LCL_NRPS-like"/>
    <property type="match status" value="2"/>
</dbReference>
<dbReference type="OrthoDB" id="2378849at2"/>
<dbReference type="Gene3D" id="3.40.50.980">
    <property type="match status" value="4"/>
</dbReference>
<dbReference type="InterPro" id="IPR009081">
    <property type="entry name" value="PP-bd_ACP"/>
</dbReference>
<dbReference type="InterPro" id="IPR006162">
    <property type="entry name" value="Ppantetheine_attach_site"/>
</dbReference>
<dbReference type="InterPro" id="IPR001242">
    <property type="entry name" value="Condensation_dom"/>
</dbReference>
<sequence length="2129" mass="235099">MVPSMIPSIETYAFPASFAQQRLWFLDQLTPGQALYNMPAALRLRGVLHTAALMQALQEIVRRHETLRTTFRLQEEELMQVVKSARHHDLPLFDLTALPATEREERMWEAVRAAACQPFDLSQGPLFCTSLYKLEEEEHILLLNLHHIISDGWSMGVLVRELSVLYEAFVRDVPSPLEELPVQYADYAHYQREWMQGEALEDMLAFWKNELGERPTALQLPTDHPRPAGASVRGDTITFALPRELNEPLQTLCQHENATSFMVLAAAFQTLLYRLSGQTDIRIGTPVAGRDAEEVEGLIGFFVNNVVLRTDLAGTPSFREVLRRVRKSALASYQHQEIPFEMLVEQLQPERDLSVSPLFQVMFVLQNTPLANLELVGLEWSLLPLTSGTAKFDLTLSINETADGLRGELEYKTDLFERASIERMSSHFSTLLAALLQDPDRSIAEVPFLSEAERELLLVTFTDTAVAYPQDLCLHQLVERQAAQTPTAVALIAGETRLSYAELNDRANRIAHRLVALGIGPDKLVGLYMNRSADMVACLLGVLKAGAAYVPLDPNYPTERVLFTLEDANVAVLLTEERHLDRVAGHGGAILCVDQIAAELAQEKTENLRTTVQPHDLAYVIYTSGSTGRPKGVAIEHHSAATLVHWAHDTYTPDEYAGVLFSTSICFDLSIFELFVPLAGGGTVILAENALQLPELAAQNEVTLINTVPSAIAELLRLQALPANACVINLAGEPLKGSLVQALYAVPTVAKVYNLYGPTEDTTYSTYALIERDLTGQPLIGRPLPNTLTYVLSPELQPVPLGVAGELFLGGAGLARGYLNRPELTAEKFIASPFADSARLYRTGDLVRYLPDGSLDYLGRIDHQVKVRGFRIELGEIEAVLTAHPQVQEVTVIVREDQPGDQRITAYIVSSGDEQPTASDLRNSLKQKLPDYMVPSAFVMLERLPLTPNGKIDRKALPMPDLTGSASTAYIAPRTETEQRLALLWSDLLGVEQVGLHDNFFALGGHSLLATRLIARVRQQFAVDAALHELFEKPLLTEFAAYLDAIGQEESSSSQPAIQPIARTGDASLLSYSQLRMWFLDQLMPGHPVYNMPGAVRLQGSLNLTALENSLAEIIRRHEVLRATFHPALEGVEQKILEPALRLAQIDVSREPAETREQAAIKAAEEEAKRPFDLAVGPLLRTTLVKLDDLDHLLVITFHHIISDGWSIGLFVGELIALCEAFVAGQPSPLTELAVQYADFANWQHERLASDVLHNQLPYWKEQLAGELPIMQLPFDHPRPAVQSYTGRMHRFTLPAALTEQLYSLSRQEGVTLFMTLLTAFNALLHHNTGQTDLLVGSPVAGRGQPELEELIGFFVNTLVLRTDLTGNPSFLELLGRVKQTTLGAYANQDVPFEKLVEELQPARDMSHAPLFQVMFALQNAPLPEFRLSDMTLRRLDLDSGTTKFDLTLFVEEQNDVLNAAFEYNTDLFATETVERLAIQFSTLLEQIVTQPTTPIGELSLLREGQRQQLLVQWNETASGYPQLTLPQLVEAQAAQTPDQIALVYGEQRLTYEELNGRANRLAHLLQQKGIRTETLVGICLERTPQLVVAILAVLKAGGAYVPLDPNYPPERILYTLEDADVSLLITQENLTDRFAEHRGETLCIDAIGADLLAMSGANPTSDAAPHHLAYVIYTSGSTGRPKGVAIEHHSASTLVHWAKDQYTADEYAGMLFSTSICFDLSIFEMFVPLSWGGKIILAENALQLPELPARNEVTLINTVPSAIAELLRAQALPANARVLNLAGEPLNGQLVQALYAVPTVAKVYNLYGPSEDTTYSTFALVERHTVHPKIGRPLPDTLAYILNPQLQPVPIGVAGELYLGGDGLARGYLNRPDLTAERFIENPFVAGGRLYRTGDSVRYLPDGTLDYLGRIDHQVKVRGFRIELGEIEAVLLAHPQVQEATVIVREDQPGDQRITAYTVSAGDNRPSADDLRQSLKNRLPEYMVPQAIVMLDALPMTPNGKVDRKALPAPERTRADLATEFVAPRNPIEAQLATIWSELLGVAEIGVHDNFFTLGGHSLLATKLITRVRGHFQVEIKMLSLFGAATIAQLAALIESSATAPVADAAPSEPEIGFALTKRTRTAHREKK</sequence>
<evidence type="ECO:0000256" key="2">
    <source>
        <dbReference type="ARBA" id="ARBA00006432"/>
    </source>
</evidence>
<dbReference type="InterPro" id="IPR020806">
    <property type="entry name" value="PKS_PP-bd"/>
</dbReference>
<keyword evidence="4" id="KW-0597">Phosphoprotein</keyword>
<dbReference type="Proteomes" id="UP000214688">
    <property type="component" value="Chromosome"/>
</dbReference>
<dbReference type="GO" id="GO:0005829">
    <property type="term" value="C:cytosol"/>
    <property type="evidence" value="ECO:0007669"/>
    <property type="project" value="TreeGrafter"/>
</dbReference>
<evidence type="ECO:0000256" key="4">
    <source>
        <dbReference type="ARBA" id="ARBA00022553"/>
    </source>
</evidence>
<evidence type="ECO:0000313" key="8">
    <source>
        <dbReference type="Proteomes" id="UP000214688"/>
    </source>
</evidence>
<dbReference type="PROSITE" id="PS50075">
    <property type="entry name" value="CARRIER"/>
    <property type="match status" value="2"/>
</dbReference>
<evidence type="ECO:0000256" key="1">
    <source>
        <dbReference type="ARBA" id="ARBA00001957"/>
    </source>
</evidence>